<reference evidence="2" key="1">
    <citation type="journal article" date="2023" name="Mol. Phylogenet. Evol.">
        <title>Genome-scale phylogeny and comparative genomics of the fungal order Sordariales.</title>
        <authorList>
            <person name="Hensen N."/>
            <person name="Bonometti L."/>
            <person name="Westerberg I."/>
            <person name="Brannstrom I.O."/>
            <person name="Guillou S."/>
            <person name="Cros-Aarteil S."/>
            <person name="Calhoun S."/>
            <person name="Haridas S."/>
            <person name="Kuo A."/>
            <person name="Mondo S."/>
            <person name="Pangilinan J."/>
            <person name="Riley R."/>
            <person name="LaButti K."/>
            <person name="Andreopoulos B."/>
            <person name="Lipzen A."/>
            <person name="Chen C."/>
            <person name="Yan M."/>
            <person name="Daum C."/>
            <person name="Ng V."/>
            <person name="Clum A."/>
            <person name="Steindorff A."/>
            <person name="Ohm R.A."/>
            <person name="Martin F."/>
            <person name="Silar P."/>
            <person name="Natvig D.O."/>
            <person name="Lalanne C."/>
            <person name="Gautier V."/>
            <person name="Ament-Velasquez S.L."/>
            <person name="Kruys A."/>
            <person name="Hutchinson M.I."/>
            <person name="Powell A.J."/>
            <person name="Barry K."/>
            <person name="Miller A.N."/>
            <person name="Grigoriev I.V."/>
            <person name="Debuchy R."/>
            <person name="Gladieux P."/>
            <person name="Hiltunen Thoren M."/>
            <person name="Johannesson H."/>
        </authorList>
    </citation>
    <scope>NUCLEOTIDE SEQUENCE</scope>
    <source>
        <strain evidence="2">FGSC 1904</strain>
    </source>
</reference>
<feature type="chain" id="PRO_5042217952" evidence="1">
    <location>
        <begin position="20"/>
        <end position="306"/>
    </location>
</feature>
<gene>
    <name evidence="2" type="ORF">B0T20DRAFT_364476</name>
</gene>
<keyword evidence="3" id="KW-1185">Reference proteome</keyword>
<organism evidence="2 3">
    <name type="scientific">Sordaria brevicollis</name>
    <dbReference type="NCBI Taxonomy" id="83679"/>
    <lineage>
        <taxon>Eukaryota</taxon>
        <taxon>Fungi</taxon>
        <taxon>Dikarya</taxon>
        <taxon>Ascomycota</taxon>
        <taxon>Pezizomycotina</taxon>
        <taxon>Sordariomycetes</taxon>
        <taxon>Sordariomycetidae</taxon>
        <taxon>Sordariales</taxon>
        <taxon>Sordariaceae</taxon>
        <taxon>Sordaria</taxon>
    </lineage>
</organism>
<dbReference type="EMBL" id="JAUTDP010000015">
    <property type="protein sequence ID" value="KAK3388677.1"/>
    <property type="molecule type" value="Genomic_DNA"/>
</dbReference>
<comment type="caution">
    <text evidence="2">The sequence shown here is derived from an EMBL/GenBank/DDBJ whole genome shotgun (WGS) entry which is preliminary data.</text>
</comment>
<name>A0AAE0NVV8_SORBR</name>
<evidence type="ECO:0000313" key="2">
    <source>
        <dbReference type="EMBL" id="KAK3388677.1"/>
    </source>
</evidence>
<sequence>MRCNLLLLLFASLVSFSLARYWFDDIDLKKDTNWLQPGVTTNEFSLYNIFIAPLHPPTLCPTISPIDEESYHSRGIDPAWGPIPIVWESCTSGPGPLPDREWKRLNKRIDNPLNCMRGIFKIKCFPNVDRANPGPVIYTLCAGKPELEFLGLLADVEAKKEVYRSVKDRDEEDQLCERMRLLGAQEYDGYFHMAPYGPMLVGSVKSETLCSRHEFNLYYGITLFGWPKTGGGVWVLKLAPKEVQALGGIERLRNEDNVDMGTQSKLIEELGGRFYADPMDCPKLKHLKGPKFAPAVVDERKGWGWR</sequence>
<evidence type="ECO:0000256" key="1">
    <source>
        <dbReference type="SAM" id="SignalP"/>
    </source>
</evidence>
<feature type="signal peptide" evidence="1">
    <location>
        <begin position="1"/>
        <end position="19"/>
    </location>
</feature>
<proteinExistence type="predicted"/>
<dbReference type="AlphaFoldDB" id="A0AAE0NVV8"/>
<evidence type="ECO:0000313" key="3">
    <source>
        <dbReference type="Proteomes" id="UP001281003"/>
    </source>
</evidence>
<dbReference type="Proteomes" id="UP001281003">
    <property type="component" value="Unassembled WGS sequence"/>
</dbReference>
<protein>
    <submittedName>
        <fullName evidence="2">Uncharacterized protein</fullName>
    </submittedName>
</protein>
<reference evidence="2" key="2">
    <citation type="submission" date="2023-07" db="EMBL/GenBank/DDBJ databases">
        <authorList>
            <consortium name="Lawrence Berkeley National Laboratory"/>
            <person name="Haridas S."/>
            <person name="Hensen N."/>
            <person name="Bonometti L."/>
            <person name="Westerberg I."/>
            <person name="Brannstrom I.O."/>
            <person name="Guillou S."/>
            <person name="Cros-Aarteil S."/>
            <person name="Calhoun S."/>
            <person name="Kuo A."/>
            <person name="Mondo S."/>
            <person name="Pangilinan J."/>
            <person name="Riley R."/>
            <person name="LaButti K."/>
            <person name="Andreopoulos B."/>
            <person name="Lipzen A."/>
            <person name="Chen C."/>
            <person name="Yanf M."/>
            <person name="Daum C."/>
            <person name="Ng V."/>
            <person name="Clum A."/>
            <person name="Steindorff A."/>
            <person name="Ohm R."/>
            <person name="Martin F."/>
            <person name="Silar P."/>
            <person name="Natvig D."/>
            <person name="Lalanne C."/>
            <person name="Gautier V."/>
            <person name="Ament-velasquez S.L."/>
            <person name="Kruys A."/>
            <person name="Hutchinson M.I."/>
            <person name="Powell A.J."/>
            <person name="Barry K."/>
            <person name="Miller A.N."/>
            <person name="Grigoriev I.V."/>
            <person name="Debuchy R."/>
            <person name="Gladieux P."/>
            <person name="Thoren M.H."/>
            <person name="Johannesson H."/>
        </authorList>
    </citation>
    <scope>NUCLEOTIDE SEQUENCE</scope>
    <source>
        <strain evidence="2">FGSC 1904</strain>
    </source>
</reference>
<keyword evidence="1" id="KW-0732">Signal</keyword>
<accession>A0AAE0NVV8</accession>